<evidence type="ECO:0000313" key="1">
    <source>
        <dbReference type="EMBL" id="KIL00704.1"/>
    </source>
</evidence>
<name>A0A0D0DY97_9AGAM</name>
<evidence type="ECO:0000313" key="2">
    <source>
        <dbReference type="Proteomes" id="UP000054538"/>
    </source>
</evidence>
<reference evidence="2" key="2">
    <citation type="submission" date="2015-01" db="EMBL/GenBank/DDBJ databases">
        <title>Evolutionary Origins and Diversification of the Mycorrhizal Mutualists.</title>
        <authorList>
            <consortium name="DOE Joint Genome Institute"/>
            <consortium name="Mycorrhizal Genomics Consortium"/>
            <person name="Kohler A."/>
            <person name="Kuo A."/>
            <person name="Nagy L.G."/>
            <person name="Floudas D."/>
            <person name="Copeland A."/>
            <person name="Barry K.W."/>
            <person name="Cichocki N."/>
            <person name="Veneault-Fourrey C."/>
            <person name="LaButti K."/>
            <person name="Lindquist E.A."/>
            <person name="Lipzen A."/>
            <person name="Lundell T."/>
            <person name="Morin E."/>
            <person name="Murat C."/>
            <person name="Riley R."/>
            <person name="Ohm R."/>
            <person name="Sun H."/>
            <person name="Tunlid A."/>
            <person name="Henrissat B."/>
            <person name="Grigoriev I.V."/>
            <person name="Hibbett D.S."/>
            <person name="Martin F."/>
        </authorList>
    </citation>
    <scope>NUCLEOTIDE SEQUENCE [LARGE SCALE GENOMIC DNA]</scope>
    <source>
        <strain evidence="2">Ve08.2h10</strain>
    </source>
</reference>
<keyword evidence="2" id="KW-1185">Reference proteome</keyword>
<reference evidence="1 2" key="1">
    <citation type="submission" date="2014-04" db="EMBL/GenBank/DDBJ databases">
        <authorList>
            <consortium name="DOE Joint Genome Institute"/>
            <person name="Kuo A."/>
            <person name="Kohler A."/>
            <person name="Jargeat P."/>
            <person name="Nagy L.G."/>
            <person name="Floudas D."/>
            <person name="Copeland A."/>
            <person name="Barry K.W."/>
            <person name="Cichocki N."/>
            <person name="Veneault-Fourrey C."/>
            <person name="LaButti K."/>
            <person name="Lindquist E.A."/>
            <person name="Lipzen A."/>
            <person name="Lundell T."/>
            <person name="Morin E."/>
            <person name="Murat C."/>
            <person name="Sun H."/>
            <person name="Tunlid A."/>
            <person name="Henrissat B."/>
            <person name="Grigoriev I.V."/>
            <person name="Hibbett D.S."/>
            <person name="Martin F."/>
            <person name="Nordberg H.P."/>
            <person name="Cantor M.N."/>
            <person name="Hua S.X."/>
        </authorList>
    </citation>
    <scope>NUCLEOTIDE SEQUENCE [LARGE SCALE GENOMIC DNA]</scope>
    <source>
        <strain evidence="1 2">Ve08.2h10</strain>
    </source>
</reference>
<gene>
    <name evidence="1" type="ORF">PAXRUDRAFT_644859</name>
</gene>
<sequence>MLKRPPAACLLLKPDIVGTNRNDSQSVVPNTINATVSVDLSLFKPLPFCTYIEIRPRIQQGDRSSKCSPIFSSVDRGRQSFVLHTELFAREHLRSLFPPPFPHPTFRALLYRFRNSSDSLIHQKTENNPKSNSLF</sequence>
<proteinExistence type="predicted"/>
<protein>
    <submittedName>
        <fullName evidence="1">Unplaced genomic scaffold scaffold_6, whole genome shotgun sequence</fullName>
    </submittedName>
</protein>
<dbReference type="InParanoid" id="A0A0D0DY97"/>
<dbReference type="Proteomes" id="UP000054538">
    <property type="component" value="Unassembled WGS sequence"/>
</dbReference>
<dbReference type="EMBL" id="KN824828">
    <property type="protein sequence ID" value="KIL00704.1"/>
    <property type="molecule type" value="Genomic_DNA"/>
</dbReference>
<organism evidence="1 2">
    <name type="scientific">Paxillus rubicundulus Ve08.2h10</name>
    <dbReference type="NCBI Taxonomy" id="930991"/>
    <lineage>
        <taxon>Eukaryota</taxon>
        <taxon>Fungi</taxon>
        <taxon>Dikarya</taxon>
        <taxon>Basidiomycota</taxon>
        <taxon>Agaricomycotina</taxon>
        <taxon>Agaricomycetes</taxon>
        <taxon>Agaricomycetidae</taxon>
        <taxon>Boletales</taxon>
        <taxon>Paxilineae</taxon>
        <taxon>Paxillaceae</taxon>
        <taxon>Paxillus</taxon>
    </lineage>
</organism>
<accession>A0A0D0DY97</accession>
<dbReference type="HOGENOM" id="CLU_1886440_0_0_1"/>
<dbReference type="AlphaFoldDB" id="A0A0D0DY97"/>